<dbReference type="PANTHER" id="PTHR37174">
    <property type="entry name" value="FORKHEAD-ASSOCIATED DOMAIN PROTEIN"/>
    <property type="match status" value="1"/>
</dbReference>
<dbReference type="EMBL" id="GISG01022565">
    <property type="protein sequence ID" value="MBA4618863.1"/>
    <property type="molecule type" value="Transcribed_RNA"/>
</dbReference>
<accession>A0A7C8YHX4</accession>
<reference evidence="2" key="1">
    <citation type="journal article" date="2013" name="J. Plant Res.">
        <title>Effect of fungi and light on seed germination of three Opuntia species from semiarid lands of central Mexico.</title>
        <authorList>
            <person name="Delgado-Sanchez P."/>
            <person name="Jimenez-Bremont J.F."/>
            <person name="Guerrero-Gonzalez Mde L."/>
            <person name="Flores J."/>
        </authorList>
    </citation>
    <scope>NUCLEOTIDE SEQUENCE</scope>
    <source>
        <tissue evidence="2">Cladode</tissue>
    </source>
</reference>
<evidence type="ECO:0000256" key="1">
    <source>
        <dbReference type="SAM" id="Coils"/>
    </source>
</evidence>
<dbReference type="PANTHER" id="PTHR37174:SF2">
    <property type="entry name" value="FORKHEAD-ASSOCIATED DOMAIN PROTEIN"/>
    <property type="match status" value="1"/>
</dbReference>
<name>A0A7C8YHX4_OPUST</name>
<protein>
    <submittedName>
        <fullName evidence="2">Uncharacterized protein</fullName>
    </submittedName>
</protein>
<dbReference type="AlphaFoldDB" id="A0A7C8YHX4"/>
<organism evidence="2">
    <name type="scientific">Opuntia streptacantha</name>
    <name type="common">Prickly pear cactus</name>
    <name type="synonym">Opuntia cardona</name>
    <dbReference type="NCBI Taxonomy" id="393608"/>
    <lineage>
        <taxon>Eukaryota</taxon>
        <taxon>Viridiplantae</taxon>
        <taxon>Streptophyta</taxon>
        <taxon>Embryophyta</taxon>
        <taxon>Tracheophyta</taxon>
        <taxon>Spermatophyta</taxon>
        <taxon>Magnoliopsida</taxon>
        <taxon>eudicotyledons</taxon>
        <taxon>Gunneridae</taxon>
        <taxon>Pentapetalae</taxon>
        <taxon>Caryophyllales</taxon>
        <taxon>Cactineae</taxon>
        <taxon>Cactaceae</taxon>
        <taxon>Opuntioideae</taxon>
        <taxon>Opuntia</taxon>
    </lineage>
</organism>
<keyword evidence="1" id="KW-0175">Coiled coil</keyword>
<sequence>MGPSPSPRHLVTRYIFGVFPANNARLRLLRLSEAADKLRRRAATSLRMGKEDDARELLFQKKKVMTALEKSKGRIELLDELAAKLNEAISIKEAQLVENIGSDLEFDRVDAKSPVRIVSPMQESGQRVEDDNSTAFNCSDIDKEELIPDSESQAKKLSDSKSEDIIGPESFSSGNSAGMLSSLKWISSYIDLLQNLHQQLYKIEEELVTVLKVSTLLLENQETPNNLRVQQISEILESIRGTRARVQCFMEETLKTR</sequence>
<proteinExistence type="predicted"/>
<dbReference type="EMBL" id="GISG01022558">
    <property type="protein sequence ID" value="MBA4618856.1"/>
    <property type="molecule type" value="Transcribed_RNA"/>
</dbReference>
<feature type="coiled-coil region" evidence="1">
    <location>
        <begin position="68"/>
        <end position="95"/>
    </location>
</feature>
<evidence type="ECO:0000313" key="2">
    <source>
        <dbReference type="EMBL" id="MBA4618856.1"/>
    </source>
</evidence>
<reference evidence="2" key="2">
    <citation type="submission" date="2020-07" db="EMBL/GenBank/DDBJ databases">
        <authorList>
            <person name="Vera ALvarez R."/>
            <person name="Arias-Moreno D.M."/>
            <person name="Jimenez-Jacinto V."/>
            <person name="Jimenez-Bremont J.F."/>
            <person name="Swaminathan K."/>
            <person name="Moose S.P."/>
            <person name="Guerrero-Gonzalez M.L."/>
            <person name="Marino-Ramirez L."/>
            <person name="Landsman D."/>
            <person name="Rodriguez-Kessler M."/>
            <person name="Delgado-Sanchez P."/>
        </authorList>
    </citation>
    <scope>NUCLEOTIDE SEQUENCE</scope>
    <source>
        <tissue evidence="2">Cladode</tissue>
    </source>
</reference>